<keyword evidence="3" id="KW-1185">Reference proteome</keyword>
<feature type="region of interest" description="Disordered" evidence="1">
    <location>
        <begin position="117"/>
        <end position="159"/>
    </location>
</feature>
<dbReference type="KEGG" id="ngr:NAEGRDRAFT_57813"/>
<feature type="compositionally biased region" description="Low complexity" evidence="1">
    <location>
        <begin position="67"/>
        <end position="87"/>
    </location>
</feature>
<dbReference type="AlphaFoldDB" id="D2VCQ5"/>
<dbReference type="InParanoid" id="D2VCQ5"/>
<dbReference type="VEuPathDB" id="AmoebaDB:NAEGRDRAFT_57813"/>
<feature type="compositionally biased region" description="Polar residues" evidence="1">
    <location>
        <begin position="40"/>
        <end position="55"/>
    </location>
</feature>
<reference evidence="2 3" key="1">
    <citation type="journal article" date="2010" name="Cell">
        <title>The genome of Naegleria gruberi illuminates early eukaryotic versatility.</title>
        <authorList>
            <person name="Fritz-Laylin L.K."/>
            <person name="Prochnik S.E."/>
            <person name="Ginger M.L."/>
            <person name="Dacks J.B."/>
            <person name="Carpenter M.L."/>
            <person name="Field M.C."/>
            <person name="Kuo A."/>
            <person name="Paredez A."/>
            <person name="Chapman J."/>
            <person name="Pham J."/>
            <person name="Shu S."/>
            <person name="Neupane R."/>
            <person name="Cipriano M."/>
            <person name="Mancuso J."/>
            <person name="Tu H."/>
            <person name="Salamov A."/>
            <person name="Lindquist E."/>
            <person name="Shapiro H."/>
            <person name="Lucas S."/>
            <person name="Grigoriev I.V."/>
            <person name="Cande W.Z."/>
            <person name="Fulton C."/>
            <person name="Rokhsar D.S."/>
            <person name="Dawson S.C."/>
        </authorList>
    </citation>
    <scope>NUCLEOTIDE SEQUENCE [LARGE SCALE GENOMIC DNA]</scope>
    <source>
        <strain evidence="2 3">NEG-M</strain>
    </source>
</reference>
<feature type="region of interest" description="Disordered" evidence="1">
    <location>
        <begin position="24"/>
        <end position="90"/>
    </location>
</feature>
<name>D2VCQ5_NAEGR</name>
<dbReference type="RefSeq" id="XP_002678093.1">
    <property type="nucleotide sequence ID" value="XM_002678047.1"/>
</dbReference>
<feature type="compositionally biased region" description="Low complexity" evidence="1">
    <location>
        <begin position="127"/>
        <end position="140"/>
    </location>
</feature>
<sequence>MGQNSACEQDRDFAQGQIFTRFDKYHQREQEQKRAFGQLRQVSSTNGLESASALSKKQRKSIHGTRSISNPSSPGGSQSYSSSFGSSTEYQHHHPVNISITHTNNNNLGEVFNSLPNIVGGGDSPNSLSPATPQSASTASSRRRGHSSASPQSNYFVNNNQTQLMINQDVIEVKKRNDQDSDDEEEDPAIQRRSRRKSLSLFKNAKKVDMF</sequence>
<dbReference type="GeneID" id="8852934"/>
<evidence type="ECO:0000313" key="3">
    <source>
        <dbReference type="Proteomes" id="UP000006671"/>
    </source>
</evidence>
<dbReference type="Proteomes" id="UP000006671">
    <property type="component" value="Unassembled WGS sequence"/>
</dbReference>
<gene>
    <name evidence="2" type="ORF">NAEGRDRAFT_57813</name>
</gene>
<feature type="region of interest" description="Disordered" evidence="1">
    <location>
        <begin position="173"/>
        <end position="198"/>
    </location>
</feature>
<organism evidence="3">
    <name type="scientific">Naegleria gruberi</name>
    <name type="common">Amoeba</name>
    <dbReference type="NCBI Taxonomy" id="5762"/>
    <lineage>
        <taxon>Eukaryota</taxon>
        <taxon>Discoba</taxon>
        <taxon>Heterolobosea</taxon>
        <taxon>Tetramitia</taxon>
        <taxon>Eutetramitia</taxon>
        <taxon>Vahlkampfiidae</taxon>
        <taxon>Naegleria</taxon>
    </lineage>
</organism>
<evidence type="ECO:0000313" key="2">
    <source>
        <dbReference type="EMBL" id="EFC45349.1"/>
    </source>
</evidence>
<evidence type="ECO:0000256" key="1">
    <source>
        <dbReference type="SAM" id="MobiDB-lite"/>
    </source>
</evidence>
<proteinExistence type="predicted"/>
<dbReference type="EMBL" id="GG738863">
    <property type="protein sequence ID" value="EFC45349.1"/>
    <property type="molecule type" value="Genomic_DNA"/>
</dbReference>
<accession>D2VCQ5</accession>
<feature type="compositionally biased region" description="Basic and acidic residues" evidence="1">
    <location>
        <begin position="24"/>
        <end position="34"/>
    </location>
</feature>
<protein>
    <submittedName>
        <fullName evidence="2">Uncharacterized protein</fullName>
    </submittedName>
</protein>